<dbReference type="InterPro" id="IPR002938">
    <property type="entry name" value="FAD-bd"/>
</dbReference>
<evidence type="ECO:0000256" key="1">
    <source>
        <dbReference type="ARBA" id="ARBA00001974"/>
    </source>
</evidence>
<protein>
    <submittedName>
        <fullName evidence="7">FAD-dependent oxidoreductase</fullName>
    </submittedName>
</protein>
<evidence type="ECO:0000256" key="5">
    <source>
        <dbReference type="SAM" id="MobiDB-lite"/>
    </source>
</evidence>
<name>A0ABW6PHD3_9NOCA</name>
<keyword evidence="2" id="KW-0285">Flavoprotein</keyword>
<feature type="region of interest" description="Disordered" evidence="5">
    <location>
        <begin position="391"/>
        <end position="411"/>
    </location>
</feature>
<feature type="domain" description="FAD-binding" evidence="6">
    <location>
        <begin position="8"/>
        <end position="346"/>
    </location>
</feature>
<gene>
    <name evidence="7" type="ORF">ACFYTF_03100</name>
</gene>
<comment type="cofactor">
    <cofactor evidence="1">
        <name>FAD</name>
        <dbReference type="ChEBI" id="CHEBI:57692"/>
    </cofactor>
</comment>
<dbReference type="PANTHER" id="PTHR46496:SF1">
    <property type="entry name" value="ZEAXANTHIN EPOXIDASE, CHLOROPLASTIC"/>
    <property type="match status" value="1"/>
</dbReference>
<keyword evidence="3" id="KW-0274">FAD</keyword>
<dbReference type="EMBL" id="JBIAMX010000001">
    <property type="protein sequence ID" value="MFF0541802.1"/>
    <property type="molecule type" value="Genomic_DNA"/>
</dbReference>
<evidence type="ECO:0000256" key="4">
    <source>
        <dbReference type="ARBA" id="ARBA00023002"/>
    </source>
</evidence>
<dbReference type="InterPro" id="IPR036188">
    <property type="entry name" value="FAD/NAD-bd_sf"/>
</dbReference>
<dbReference type="PANTHER" id="PTHR46496">
    <property type="match status" value="1"/>
</dbReference>
<evidence type="ECO:0000259" key="6">
    <source>
        <dbReference type="Pfam" id="PF01494"/>
    </source>
</evidence>
<dbReference type="RefSeq" id="WP_387698871.1">
    <property type="nucleotide sequence ID" value="NZ_JBIAMX010000001.1"/>
</dbReference>
<dbReference type="SUPFAM" id="SSF51905">
    <property type="entry name" value="FAD/NAD(P)-binding domain"/>
    <property type="match status" value="1"/>
</dbReference>
<dbReference type="Proteomes" id="UP001601444">
    <property type="component" value="Unassembled WGS sequence"/>
</dbReference>
<evidence type="ECO:0000256" key="2">
    <source>
        <dbReference type="ARBA" id="ARBA00022630"/>
    </source>
</evidence>
<sequence>MNSSQQPRVIVLGAGIGGLATAAALHAVGIAAHLYEAAADIVPADTGLELGSNANATLRALGVDLNVIGRPARQLEVCGPRGGVIRRMNVADMGVELGAATAGVHRRTLCAALRRAAPNCRVTTGTRAVGFDMPATGGVRVHFADGHHTTGDLLIGADGFDSVVRARVQPARPPITYDQLTWQGTADLRHQRITPGWIGHYWGTGQRFGMIELGGGKVSWWATTTMPAAAAGAWAGTREDVLAHYDGWASEVRAAIEATPRSALVAEPARDRDFGAEWGYGPVTMLGDAAHPMLPGLNHGAAAAIEDAYVLAHSLALQLNGDRDLVAALRHYEHRRIPRTRRLVEESRRLARTGSITNPVLRRGRDIAIGYSPNGLIRRITMDPMRFRVEPLPTVRTGGPARYSGSQGLLR</sequence>
<evidence type="ECO:0000313" key="7">
    <source>
        <dbReference type="EMBL" id="MFF0541802.1"/>
    </source>
</evidence>
<keyword evidence="4" id="KW-0560">Oxidoreductase</keyword>
<organism evidence="7 8">
    <name type="scientific">Nocardia thailandica</name>
    <dbReference type="NCBI Taxonomy" id="257275"/>
    <lineage>
        <taxon>Bacteria</taxon>
        <taxon>Bacillati</taxon>
        <taxon>Actinomycetota</taxon>
        <taxon>Actinomycetes</taxon>
        <taxon>Mycobacteriales</taxon>
        <taxon>Nocardiaceae</taxon>
        <taxon>Nocardia</taxon>
    </lineage>
</organism>
<dbReference type="PRINTS" id="PR00420">
    <property type="entry name" value="RNGMNOXGNASE"/>
</dbReference>
<dbReference type="Pfam" id="PF01494">
    <property type="entry name" value="FAD_binding_3"/>
    <property type="match status" value="1"/>
</dbReference>
<accession>A0ABW6PHD3</accession>
<proteinExistence type="predicted"/>
<keyword evidence="8" id="KW-1185">Reference proteome</keyword>
<comment type="caution">
    <text evidence="7">The sequence shown here is derived from an EMBL/GenBank/DDBJ whole genome shotgun (WGS) entry which is preliminary data.</text>
</comment>
<evidence type="ECO:0000313" key="8">
    <source>
        <dbReference type="Proteomes" id="UP001601444"/>
    </source>
</evidence>
<evidence type="ECO:0000256" key="3">
    <source>
        <dbReference type="ARBA" id="ARBA00022827"/>
    </source>
</evidence>
<dbReference type="Gene3D" id="3.50.50.60">
    <property type="entry name" value="FAD/NAD(P)-binding domain"/>
    <property type="match status" value="1"/>
</dbReference>
<reference evidence="7 8" key="1">
    <citation type="submission" date="2024-10" db="EMBL/GenBank/DDBJ databases">
        <title>The Natural Products Discovery Center: Release of the First 8490 Sequenced Strains for Exploring Actinobacteria Biosynthetic Diversity.</title>
        <authorList>
            <person name="Kalkreuter E."/>
            <person name="Kautsar S.A."/>
            <person name="Yang D."/>
            <person name="Bader C.D."/>
            <person name="Teijaro C.N."/>
            <person name="Fluegel L."/>
            <person name="Davis C.M."/>
            <person name="Simpson J.R."/>
            <person name="Lauterbach L."/>
            <person name="Steele A.D."/>
            <person name="Gui C."/>
            <person name="Meng S."/>
            <person name="Li G."/>
            <person name="Viehrig K."/>
            <person name="Ye F."/>
            <person name="Su P."/>
            <person name="Kiefer A.F."/>
            <person name="Nichols A."/>
            <person name="Cepeda A.J."/>
            <person name="Yan W."/>
            <person name="Fan B."/>
            <person name="Jiang Y."/>
            <person name="Adhikari A."/>
            <person name="Zheng C.-J."/>
            <person name="Schuster L."/>
            <person name="Cowan T.M."/>
            <person name="Smanski M.J."/>
            <person name="Chevrette M.G."/>
            <person name="De Carvalho L.P.S."/>
            <person name="Shen B."/>
        </authorList>
    </citation>
    <scope>NUCLEOTIDE SEQUENCE [LARGE SCALE GENOMIC DNA]</scope>
    <source>
        <strain evidence="7 8">NPDC004045</strain>
    </source>
</reference>